<evidence type="ECO:0000313" key="2">
    <source>
        <dbReference type="Proteomes" id="UP000176803"/>
    </source>
</evidence>
<proteinExistence type="predicted"/>
<accession>A0A1F7I5C9</accession>
<sequence length="97" mass="10047">MKEMGEILAQQVASAVKQQPTIELVTPQTEPASAQLCAPIVPPGPPAPCFPGILPPPMCGPTVCVPACQPACMPSSLPRGCAPDYIKQPPPKPPRPS</sequence>
<dbReference type="AlphaFoldDB" id="A0A1F7I5C9"/>
<comment type="caution">
    <text evidence="1">The sequence shown here is derived from an EMBL/GenBank/DDBJ whole genome shotgun (WGS) entry which is preliminary data.</text>
</comment>
<dbReference type="EMBL" id="MGAC01000011">
    <property type="protein sequence ID" value="OGK38482.1"/>
    <property type="molecule type" value="Genomic_DNA"/>
</dbReference>
<reference evidence="1 2" key="1">
    <citation type="journal article" date="2016" name="Nat. Commun.">
        <title>Thousands of microbial genomes shed light on interconnected biogeochemical processes in an aquifer system.</title>
        <authorList>
            <person name="Anantharaman K."/>
            <person name="Brown C.T."/>
            <person name="Hug L.A."/>
            <person name="Sharon I."/>
            <person name="Castelle C.J."/>
            <person name="Probst A.J."/>
            <person name="Thomas B.C."/>
            <person name="Singh A."/>
            <person name="Wilkins M.J."/>
            <person name="Karaoz U."/>
            <person name="Brodie E.L."/>
            <person name="Williams K.H."/>
            <person name="Hubbard S.S."/>
            <person name="Banfield J.F."/>
        </authorList>
    </citation>
    <scope>NUCLEOTIDE SEQUENCE [LARGE SCALE GENOMIC DNA]</scope>
</reference>
<organism evidence="1 2">
    <name type="scientific">Candidatus Roizmanbacteria bacterium RIFCSPHIGHO2_12_FULL_41_11</name>
    <dbReference type="NCBI Taxonomy" id="1802052"/>
    <lineage>
        <taxon>Bacteria</taxon>
        <taxon>Candidatus Roizmaniibacteriota</taxon>
    </lineage>
</organism>
<evidence type="ECO:0000313" key="1">
    <source>
        <dbReference type="EMBL" id="OGK38482.1"/>
    </source>
</evidence>
<dbReference type="Proteomes" id="UP000176803">
    <property type="component" value="Unassembled WGS sequence"/>
</dbReference>
<gene>
    <name evidence="1" type="ORF">A3F03_03250</name>
</gene>
<name>A0A1F7I5C9_9BACT</name>
<protein>
    <submittedName>
        <fullName evidence="1">Uncharacterized protein</fullName>
    </submittedName>
</protein>